<evidence type="ECO:0000313" key="3">
    <source>
        <dbReference type="Proteomes" id="UP001596137"/>
    </source>
</evidence>
<dbReference type="InterPro" id="IPR024983">
    <property type="entry name" value="CHAT_dom"/>
</dbReference>
<gene>
    <name evidence="2" type="ORF">ACFP1K_25840</name>
</gene>
<organism evidence="2 3">
    <name type="scientific">Sphaerisporangium aureirubrum</name>
    <dbReference type="NCBI Taxonomy" id="1544736"/>
    <lineage>
        <taxon>Bacteria</taxon>
        <taxon>Bacillati</taxon>
        <taxon>Actinomycetota</taxon>
        <taxon>Actinomycetes</taxon>
        <taxon>Streptosporangiales</taxon>
        <taxon>Streptosporangiaceae</taxon>
        <taxon>Sphaerisporangium</taxon>
    </lineage>
</organism>
<sequence>MLKAGKDEDDWRRLAVLARPLLGRLLAGAGDAAALRAELDLALALPPGTAKAALRRVLTSRPELRAWVNERDGARGPDYRGVAGAPSRYLEVAAPERVAVGMRVPMFVRVLLGPADQATALRPFDVPPEGAEVVVSVWAPGLVPHADLEQELTVPAKGDSAALRFSFTAPGTGLYRVVVRAYRGGTPLGETAVQISAEHDGHAQEESVTTSVIPSMAFEPGEVTLQVNREADHYRFQLLTDALPLPVRSGRLAGDPAAIVERLAGELGRMASGEHDLQGPALVRRRLKSLGAELWGDVVPDAIRDQFWRQAGHVTSFTVASELDDIPWELLYPLDGDDEAGFLAERVPIVRRVHGQVRARRLALPSAAYVRSLTEVPGLDRDAADEIEAVRARLTGMDDRGVIEYLDEMLALLDDGPAGVLHFAGHHAHSAATGGEIRLHGGSLIPGDLEPPARRGAWPGAPLVFLNACRTAGEVPRITTTTGWARQFMRAGASAFLGTLWGVRSESATHFADRFYDHFIGEGLPLGQASLSARQAIMDESGDPTWLAYTVYGNPSATAAGH</sequence>
<dbReference type="RefSeq" id="WP_380757844.1">
    <property type="nucleotide sequence ID" value="NZ_JBHSRF010000045.1"/>
</dbReference>
<name>A0ABW1NQ20_9ACTN</name>
<reference evidence="3" key="1">
    <citation type="journal article" date="2019" name="Int. J. Syst. Evol. Microbiol.">
        <title>The Global Catalogue of Microorganisms (GCM) 10K type strain sequencing project: providing services to taxonomists for standard genome sequencing and annotation.</title>
        <authorList>
            <consortium name="The Broad Institute Genomics Platform"/>
            <consortium name="The Broad Institute Genome Sequencing Center for Infectious Disease"/>
            <person name="Wu L."/>
            <person name="Ma J."/>
        </authorList>
    </citation>
    <scope>NUCLEOTIDE SEQUENCE [LARGE SCALE GENOMIC DNA]</scope>
    <source>
        <strain evidence="3">JCM 30346</strain>
    </source>
</reference>
<dbReference type="Proteomes" id="UP001596137">
    <property type="component" value="Unassembled WGS sequence"/>
</dbReference>
<comment type="caution">
    <text evidence="2">The sequence shown here is derived from an EMBL/GenBank/DDBJ whole genome shotgun (WGS) entry which is preliminary data.</text>
</comment>
<protein>
    <submittedName>
        <fullName evidence="2">CHAT domain-containing protein</fullName>
    </submittedName>
</protein>
<dbReference type="EMBL" id="JBHSRF010000045">
    <property type="protein sequence ID" value="MFC6084607.1"/>
    <property type="molecule type" value="Genomic_DNA"/>
</dbReference>
<accession>A0ABW1NQ20</accession>
<evidence type="ECO:0000259" key="1">
    <source>
        <dbReference type="Pfam" id="PF12770"/>
    </source>
</evidence>
<evidence type="ECO:0000313" key="2">
    <source>
        <dbReference type="EMBL" id="MFC6084607.1"/>
    </source>
</evidence>
<proteinExistence type="predicted"/>
<dbReference type="Pfam" id="PF12770">
    <property type="entry name" value="CHAT"/>
    <property type="match status" value="1"/>
</dbReference>
<keyword evidence="3" id="KW-1185">Reference proteome</keyword>
<feature type="domain" description="CHAT" evidence="1">
    <location>
        <begin position="317"/>
        <end position="552"/>
    </location>
</feature>